<dbReference type="InterPro" id="IPR029063">
    <property type="entry name" value="SAM-dependent_MTases_sf"/>
</dbReference>
<dbReference type="GeneID" id="25737385"/>
<evidence type="ECO:0000256" key="1">
    <source>
        <dbReference type="ARBA" id="ARBA00022603"/>
    </source>
</evidence>
<protein>
    <recommendedName>
        <fullName evidence="7">Caffeoyl-CoA O-methyltransferase</fullName>
    </recommendedName>
</protein>
<dbReference type="RefSeq" id="XP_013902470.1">
    <property type="nucleotide sequence ID" value="XM_014047016.1"/>
</dbReference>
<evidence type="ECO:0008006" key="7">
    <source>
        <dbReference type="Google" id="ProtNLM"/>
    </source>
</evidence>
<dbReference type="GO" id="GO:0032259">
    <property type="term" value="P:methylation"/>
    <property type="evidence" value="ECO:0007669"/>
    <property type="project" value="UniProtKB-KW"/>
</dbReference>
<dbReference type="STRING" id="145388.A0A0D2NDT3"/>
<comment type="similarity">
    <text evidence="4">Belongs to the class I-like SAM-binding methyltransferase superfamily. Cation-dependent O-methyltransferase family.</text>
</comment>
<gene>
    <name evidence="5" type="ORF">MNEG_4508</name>
</gene>
<dbReference type="Proteomes" id="UP000054498">
    <property type="component" value="Unassembled WGS sequence"/>
</dbReference>
<evidence type="ECO:0000256" key="3">
    <source>
        <dbReference type="ARBA" id="ARBA00022691"/>
    </source>
</evidence>
<name>A0A0D2NDT3_9CHLO</name>
<keyword evidence="6" id="KW-1185">Reference proteome</keyword>
<dbReference type="PANTHER" id="PTHR10509">
    <property type="entry name" value="O-METHYLTRANSFERASE-RELATED"/>
    <property type="match status" value="1"/>
</dbReference>
<keyword evidence="2" id="KW-0808">Transferase</keyword>
<dbReference type="GO" id="GO:0008757">
    <property type="term" value="F:S-adenosylmethionine-dependent methyltransferase activity"/>
    <property type="evidence" value="ECO:0007669"/>
    <property type="project" value="TreeGrafter"/>
</dbReference>
<dbReference type="Gene3D" id="3.40.50.150">
    <property type="entry name" value="Vaccinia Virus protein VP39"/>
    <property type="match status" value="1"/>
</dbReference>
<dbReference type="GO" id="GO:0008171">
    <property type="term" value="F:O-methyltransferase activity"/>
    <property type="evidence" value="ECO:0007669"/>
    <property type="project" value="InterPro"/>
</dbReference>
<proteinExistence type="inferred from homology"/>
<evidence type="ECO:0000313" key="6">
    <source>
        <dbReference type="Proteomes" id="UP000054498"/>
    </source>
</evidence>
<sequence>MSDQLYTYLLQHTREPQVLRELREATNGMQGANMQVAPEQGAFMALLAELTGARRCVEVGVYTGYSSLAVALVGAACARGRPAAKKGWCGHLDAPPAASL</sequence>
<keyword evidence="3" id="KW-0949">S-adenosyl-L-methionine</keyword>
<dbReference type="AlphaFoldDB" id="A0A0D2NDT3"/>
<accession>A0A0D2NDT3</accession>
<evidence type="ECO:0000256" key="4">
    <source>
        <dbReference type="ARBA" id="ARBA00023453"/>
    </source>
</evidence>
<keyword evidence="1" id="KW-0489">Methyltransferase</keyword>
<dbReference type="PROSITE" id="PS51682">
    <property type="entry name" value="SAM_OMT_I"/>
    <property type="match status" value="1"/>
</dbReference>
<dbReference type="InterPro" id="IPR050362">
    <property type="entry name" value="Cation-dep_OMT"/>
</dbReference>
<organism evidence="5 6">
    <name type="scientific">Monoraphidium neglectum</name>
    <dbReference type="NCBI Taxonomy" id="145388"/>
    <lineage>
        <taxon>Eukaryota</taxon>
        <taxon>Viridiplantae</taxon>
        <taxon>Chlorophyta</taxon>
        <taxon>core chlorophytes</taxon>
        <taxon>Chlorophyceae</taxon>
        <taxon>CS clade</taxon>
        <taxon>Sphaeropleales</taxon>
        <taxon>Selenastraceae</taxon>
        <taxon>Monoraphidium</taxon>
    </lineage>
</organism>
<dbReference type="SUPFAM" id="SSF53335">
    <property type="entry name" value="S-adenosyl-L-methionine-dependent methyltransferases"/>
    <property type="match status" value="1"/>
</dbReference>
<dbReference type="OrthoDB" id="10251242at2759"/>
<dbReference type="InterPro" id="IPR002935">
    <property type="entry name" value="SAM_O-MeTrfase"/>
</dbReference>
<dbReference type="Pfam" id="PF01596">
    <property type="entry name" value="Methyltransf_3"/>
    <property type="match status" value="1"/>
</dbReference>
<reference evidence="5 6" key="1">
    <citation type="journal article" date="2013" name="BMC Genomics">
        <title>Reconstruction of the lipid metabolism for the microalga Monoraphidium neglectum from its genome sequence reveals characteristics suitable for biofuel production.</title>
        <authorList>
            <person name="Bogen C."/>
            <person name="Al-Dilaimi A."/>
            <person name="Albersmeier A."/>
            <person name="Wichmann J."/>
            <person name="Grundmann M."/>
            <person name="Rupp O."/>
            <person name="Lauersen K.J."/>
            <person name="Blifernez-Klassen O."/>
            <person name="Kalinowski J."/>
            <person name="Goesmann A."/>
            <person name="Mussgnug J.H."/>
            <person name="Kruse O."/>
        </authorList>
    </citation>
    <scope>NUCLEOTIDE SEQUENCE [LARGE SCALE GENOMIC DNA]</scope>
    <source>
        <strain evidence="5 6">SAG 48.87</strain>
    </source>
</reference>
<dbReference type="PANTHER" id="PTHR10509:SF14">
    <property type="entry name" value="CAFFEOYL-COA O-METHYLTRANSFERASE 3-RELATED"/>
    <property type="match status" value="1"/>
</dbReference>
<dbReference type="EMBL" id="KK100847">
    <property type="protein sequence ID" value="KIZ03451.1"/>
    <property type="molecule type" value="Genomic_DNA"/>
</dbReference>
<evidence type="ECO:0000256" key="2">
    <source>
        <dbReference type="ARBA" id="ARBA00022679"/>
    </source>
</evidence>
<dbReference type="KEGG" id="mng:MNEG_4508"/>
<evidence type="ECO:0000313" key="5">
    <source>
        <dbReference type="EMBL" id="KIZ03451.1"/>
    </source>
</evidence>